<reference evidence="1 2" key="1">
    <citation type="submission" date="2017-01" db="EMBL/GenBank/DDBJ databases">
        <title>The cable genome- insights into the physiology and evolution of filamentous bacteria capable of sulfide oxidation via long distance electron transfer.</title>
        <authorList>
            <person name="Schreiber L."/>
            <person name="Bjerg J.T."/>
            <person name="Boggild A."/>
            <person name="Van De Vossenberg J."/>
            <person name="Meysman F."/>
            <person name="Nielsen L.P."/>
            <person name="Schramm A."/>
            <person name="Kjeldsen K.U."/>
        </authorList>
    </citation>
    <scope>NUCLEOTIDE SEQUENCE [LARGE SCALE GENOMIC DNA]</scope>
    <source>
        <strain evidence="1">MCF</strain>
    </source>
</reference>
<accession>A0A3S3UAS7</accession>
<comment type="caution">
    <text evidence="1">The sequence shown here is derived from an EMBL/GenBank/DDBJ whole genome shotgun (WGS) entry which is preliminary data.</text>
</comment>
<evidence type="ECO:0000313" key="1">
    <source>
        <dbReference type="EMBL" id="RWX47597.1"/>
    </source>
</evidence>
<sequence>MNCPLSLHSGRFSWLMFFECRGFFQISGDASS</sequence>
<gene>
    <name evidence="1" type="ORF">H206_06256</name>
</gene>
<organism evidence="1 2">
    <name type="scientific">Candidatus Electrothrix aarhusensis</name>
    <dbReference type="NCBI Taxonomy" id="1859131"/>
    <lineage>
        <taxon>Bacteria</taxon>
        <taxon>Pseudomonadati</taxon>
        <taxon>Thermodesulfobacteriota</taxon>
        <taxon>Desulfobulbia</taxon>
        <taxon>Desulfobulbales</taxon>
        <taxon>Desulfobulbaceae</taxon>
        <taxon>Candidatus Electrothrix</taxon>
    </lineage>
</organism>
<name>A0A3S3UAS7_9BACT</name>
<evidence type="ECO:0000313" key="2">
    <source>
        <dbReference type="Proteomes" id="UP000287853"/>
    </source>
</evidence>
<dbReference type="Proteomes" id="UP000287853">
    <property type="component" value="Unassembled WGS sequence"/>
</dbReference>
<keyword evidence="2" id="KW-1185">Reference proteome</keyword>
<dbReference type="AlphaFoldDB" id="A0A3S3UAS7"/>
<dbReference type="EMBL" id="MTKO01000031">
    <property type="protein sequence ID" value="RWX47597.1"/>
    <property type="molecule type" value="Genomic_DNA"/>
</dbReference>
<proteinExistence type="predicted"/>
<protein>
    <submittedName>
        <fullName evidence="1">Uncharacterized protein</fullName>
    </submittedName>
</protein>